<keyword evidence="3" id="KW-0786">Thiamine pyrophosphate</keyword>
<dbReference type="CDD" id="cd02000">
    <property type="entry name" value="TPP_E1_PDC_ADC_BCADC"/>
    <property type="match status" value="1"/>
</dbReference>
<dbReference type="InterPro" id="IPR050771">
    <property type="entry name" value="Alpha-ketoacid_DH_E1_comp"/>
</dbReference>
<dbReference type="EMBL" id="CP031165">
    <property type="protein sequence ID" value="AXV08277.1"/>
    <property type="molecule type" value="Genomic_DNA"/>
</dbReference>
<dbReference type="InterPro" id="IPR029061">
    <property type="entry name" value="THDP-binding"/>
</dbReference>
<dbReference type="GO" id="GO:0009083">
    <property type="term" value="P:branched-chain amino acid catabolic process"/>
    <property type="evidence" value="ECO:0007669"/>
    <property type="project" value="TreeGrafter"/>
</dbReference>
<sequence>MTDGKTADKPSSGLVPDPSTLLPPDEPIQILDDDGRINAVDGYPIDDLDDEDFRALYRHMVVARRIDKQAINLQRQGQLGVYASLLGQEAAQIGGAYALAPQDWVFPSYREMGTALVRGVNPGQMLHQWRGTWLSGYDPYEFRFGLLSIPIGTQALHGTGFAMAAKFDGSDAVVMAYFGDGATSEGDPHEGMNFAAVFEAPVVFFVQNNQYAISTPLSEQTKAPTIAHKAVGYGMPGLRCDGNDVLASYAVTKRAVERARSGEGPSLIEAVTYRMEAHTTADDPTRYRSGEEMEEWQRRDPIARFETFMKANGLLDDTIKTEIDNEVEKLARIMREEIYEAPHGDPMELFEHVYVDPGSMFDEQREMLRRELDAAAETPQES</sequence>
<evidence type="ECO:0000313" key="6">
    <source>
        <dbReference type="EMBL" id="AXV08277.1"/>
    </source>
</evidence>
<dbReference type="SUPFAM" id="SSF52518">
    <property type="entry name" value="Thiamin diphosphate-binding fold (THDP-binding)"/>
    <property type="match status" value="1"/>
</dbReference>
<dbReference type="AlphaFoldDB" id="A0A346Y1D0"/>
<evidence type="ECO:0000256" key="3">
    <source>
        <dbReference type="ARBA" id="ARBA00023052"/>
    </source>
</evidence>
<dbReference type="InterPro" id="IPR001017">
    <property type="entry name" value="DH_E1"/>
</dbReference>
<dbReference type="GO" id="GO:0016624">
    <property type="term" value="F:oxidoreductase activity, acting on the aldehyde or oxo group of donors, disulfide as acceptor"/>
    <property type="evidence" value="ECO:0007669"/>
    <property type="project" value="InterPro"/>
</dbReference>
<feature type="domain" description="Dehydrogenase E1 component" evidence="5">
    <location>
        <begin position="57"/>
        <end position="330"/>
    </location>
</feature>
<keyword evidence="7" id="KW-1185">Reference proteome</keyword>
<dbReference type="NCBIfam" id="TIGR03181">
    <property type="entry name" value="PDH_E1_alph_x"/>
    <property type="match status" value="1"/>
</dbReference>
<dbReference type="GO" id="GO:0000287">
    <property type="term" value="F:magnesium ion binding"/>
    <property type="evidence" value="ECO:0007669"/>
    <property type="project" value="UniProtKB-ARBA"/>
</dbReference>
<evidence type="ECO:0000313" key="7">
    <source>
        <dbReference type="Proteomes" id="UP000264006"/>
    </source>
</evidence>
<feature type="region of interest" description="Disordered" evidence="4">
    <location>
        <begin position="1"/>
        <end position="26"/>
    </location>
</feature>
<proteinExistence type="predicted"/>
<protein>
    <submittedName>
        <fullName evidence="6">Branched-chain alpha-keto acid dehydrogenase, E1 component, alpha subunit</fullName>
    </submittedName>
</protein>
<dbReference type="InterPro" id="IPR017596">
    <property type="entry name" value="PdhA/BkdA"/>
</dbReference>
<comment type="cofactor">
    <cofactor evidence="1">
        <name>thiamine diphosphate</name>
        <dbReference type="ChEBI" id="CHEBI:58937"/>
    </cofactor>
</comment>
<organism evidence="6 7">
    <name type="scientific">Euzebya pacifica</name>
    <dbReference type="NCBI Taxonomy" id="1608957"/>
    <lineage>
        <taxon>Bacteria</taxon>
        <taxon>Bacillati</taxon>
        <taxon>Actinomycetota</taxon>
        <taxon>Nitriliruptoria</taxon>
        <taxon>Euzebyales</taxon>
    </lineage>
</organism>
<keyword evidence="2" id="KW-0560">Oxidoreductase</keyword>
<dbReference type="OrthoDB" id="9766715at2"/>
<dbReference type="Pfam" id="PF00676">
    <property type="entry name" value="E1_dh"/>
    <property type="match status" value="1"/>
</dbReference>
<evidence type="ECO:0000259" key="5">
    <source>
        <dbReference type="Pfam" id="PF00676"/>
    </source>
</evidence>
<dbReference type="PANTHER" id="PTHR43380:SF1">
    <property type="entry name" value="2-OXOISOVALERATE DEHYDROGENASE SUBUNIT ALPHA, MITOCHONDRIAL"/>
    <property type="match status" value="1"/>
</dbReference>
<dbReference type="KEGG" id="euz:DVS28_a3604"/>
<dbReference type="Gene3D" id="3.40.50.970">
    <property type="match status" value="1"/>
</dbReference>
<reference evidence="6 7" key="1">
    <citation type="submission" date="2018-09" db="EMBL/GenBank/DDBJ databases">
        <title>Complete genome sequence of Euzebya sp. DY32-46 isolated from seawater of Pacific Ocean.</title>
        <authorList>
            <person name="Xu L."/>
            <person name="Wu Y.-H."/>
            <person name="Xu X.-W."/>
        </authorList>
    </citation>
    <scope>NUCLEOTIDE SEQUENCE [LARGE SCALE GENOMIC DNA]</scope>
    <source>
        <strain evidence="6 7">DY32-46</strain>
    </source>
</reference>
<evidence type="ECO:0000256" key="2">
    <source>
        <dbReference type="ARBA" id="ARBA00023002"/>
    </source>
</evidence>
<evidence type="ECO:0000256" key="4">
    <source>
        <dbReference type="SAM" id="MobiDB-lite"/>
    </source>
</evidence>
<dbReference type="PANTHER" id="PTHR43380">
    <property type="entry name" value="2-OXOISOVALERATE DEHYDROGENASE SUBUNIT ALPHA, MITOCHONDRIAL"/>
    <property type="match status" value="1"/>
</dbReference>
<gene>
    <name evidence="6" type="ORF">DVS28_a3604</name>
</gene>
<dbReference type="RefSeq" id="WP_114592646.1">
    <property type="nucleotide sequence ID" value="NZ_CP031165.1"/>
</dbReference>
<evidence type="ECO:0000256" key="1">
    <source>
        <dbReference type="ARBA" id="ARBA00001964"/>
    </source>
</evidence>
<dbReference type="Proteomes" id="UP000264006">
    <property type="component" value="Chromosome"/>
</dbReference>
<name>A0A346Y1D0_9ACTN</name>
<accession>A0A346Y1D0</accession>